<dbReference type="GO" id="GO:0045271">
    <property type="term" value="C:respiratory chain complex I"/>
    <property type="evidence" value="ECO:0007669"/>
    <property type="project" value="InterPro"/>
</dbReference>
<evidence type="ECO:0000256" key="9">
    <source>
        <dbReference type="ARBA" id="ARBA00022982"/>
    </source>
</evidence>
<comment type="caution">
    <text evidence="13">The sequence shown here is derived from an EMBL/GenBank/DDBJ whole genome shotgun (WGS) entry which is preliminary data.</text>
</comment>
<keyword evidence="9" id="KW-0249">Electron transport</keyword>
<proteinExistence type="inferred from homology"/>
<dbReference type="PANTHER" id="PTHR15223">
    <property type="entry name" value="NADH-UBIQUINONE OXIDOREDUCTASE AGGG SUBUNIT"/>
    <property type="match status" value="1"/>
</dbReference>
<keyword evidence="5" id="KW-0813">Transport</keyword>
<evidence type="ECO:0000256" key="10">
    <source>
        <dbReference type="ARBA" id="ARBA00023128"/>
    </source>
</evidence>
<evidence type="ECO:0000256" key="1">
    <source>
        <dbReference type="ARBA" id="ARBA00003195"/>
    </source>
</evidence>
<keyword evidence="12" id="KW-0812">Transmembrane</keyword>
<keyword evidence="12" id="KW-1133">Transmembrane helix</keyword>
<gene>
    <name evidence="13" type="ORF">EB796_024861</name>
</gene>
<evidence type="ECO:0000256" key="5">
    <source>
        <dbReference type="ARBA" id="ARBA00022448"/>
    </source>
</evidence>
<keyword evidence="6" id="KW-0679">Respiratory chain</keyword>
<keyword evidence="10" id="KW-0496">Mitochondrion</keyword>
<keyword evidence="7" id="KW-0999">Mitochondrion inner membrane</keyword>
<accession>A0A7J7ITU1</accession>
<dbReference type="InterPro" id="IPR026627">
    <property type="entry name" value="NDUFB2_animal"/>
</dbReference>
<evidence type="ECO:0000256" key="8">
    <source>
        <dbReference type="ARBA" id="ARBA00022946"/>
    </source>
</evidence>
<dbReference type="OrthoDB" id="6241903at2759"/>
<sequence length="117" mass="13444">MFSRCSMRLAGRCSKALSTRWLSVEPVPPPSSLSNLGYSVEPKWVTQEHTEATYREAGQVPLWSQRMATFFGVCVWTWILLGFYYESDHLVGHHPFPDPSKWTNKELGIPDQLELDE</sequence>
<evidence type="ECO:0000313" key="13">
    <source>
        <dbReference type="EMBL" id="KAF6016821.1"/>
    </source>
</evidence>
<comment type="subunit">
    <text evidence="4">Complex I is composed of 45 different subunits.</text>
</comment>
<dbReference type="AlphaFoldDB" id="A0A7J7ITU1"/>
<feature type="transmembrane region" description="Helical" evidence="12">
    <location>
        <begin position="67"/>
        <end position="85"/>
    </location>
</feature>
<keyword evidence="14" id="KW-1185">Reference proteome</keyword>
<protein>
    <submittedName>
        <fullName evidence="13">NDUFB2</fullName>
    </submittedName>
</protein>
<reference evidence="13" key="1">
    <citation type="submission" date="2020-06" db="EMBL/GenBank/DDBJ databases">
        <title>Draft genome of Bugula neritina, a colonial animal packing powerful symbionts and potential medicines.</title>
        <authorList>
            <person name="Rayko M."/>
        </authorList>
    </citation>
    <scope>NUCLEOTIDE SEQUENCE [LARGE SCALE GENOMIC DNA]</scope>
    <source>
        <strain evidence="13">Kwan_BN1</strain>
    </source>
</reference>
<dbReference type="GO" id="GO:0005743">
    <property type="term" value="C:mitochondrial inner membrane"/>
    <property type="evidence" value="ECO:0007669"/>
    <property type="project" value="UniProtKB-SubCell"/>
</dbReference>
<evidence type="ECO:0000256" key="6">
    <source>
        <dbReference type="ARBA" id="ARBA00022660"/>
    </source>
</evidence>
<dbReference type="EMBL" id="VXIV02003463">
    <property type="protein sequence ID" value="KAF6016821.1"/>
    <property type="molecule type" value="Genomic_DNA"/>
</dbReference>
<comment type="function">
    <text evidence="1">Accessory subunit of the mitochondrial membrane respiratory chain NADH dehydrogenase (Complex I), that is believed not to be involved in catalysis. Complex I functions in the transfer of electrons from NADH to the respiratory chain. The immediate electron acceptor for the enzyme is believed to be ubiquinone.</text>
</comment>
<comment type="subcellular location">
    <subcellularLocation>
        <location evidence="2">Mitochondrion inner membrane</location>
        <topology evidence="2">Peripheral membrane protein</topology>
        <orientation evidence="2">Matrix side</orientation>
    </subcellularLocation>
</comment>
<evidence type="ECO:0000256" key="2">
    <source>
        <dbReference type="ARBA" id="ARBA00004443"/>
    </source>
</evidence>
<evidence type="ECO:0000313" key="14">
    <source>
        <dbReference type="Proteomes" id="UP000593567"/>
    </source>
</evidence>
<comment type="similarity">
    <text evidence="3">Belongs to the complex I NDUFB2 subunit family.</text>
</comment>
<dbReference type="Pfam" id="PF14813">
    <property type="entry name" value="NADH_B2"/>
    <property type="match status" value="1"/>
</dbReference>
<keyword evidence="11 12" id="KW-0472">Membrane</keyword>
<evidence type="ECO:0000256" key="3">
    <source>
        <dbReference type="ARBA" id="ARBA00005923"/>
    </source>
</evidence>
<dbReference type="PANTHER" id="PTHR15223:SF1">
    <property type="entry name" value="NADH DEHYDROGENASE [UBIQUINONE] 1 BETA SUBCOMPLEX SUBUNIT 2, MITOCHONDRIAL"/>
    <property type="match status" value="1"/>
</dbReference>
<dbReference type="GO" id="GO:0032981">
    <property type="term" value="P:mitochondrial respiratory chain complex I assembly"/>
    <property type="evidence" value="ECO:0007669"/>
    <property type="project" value="TreeGrafter"/>
</dbReference>
<organism evidence="13 14">
    <name type="scientific">Bugula neritina</name>
    <name type="common">Brown bryozoan</name>
    <name type="synonym">Sertularia neritina</name>
    <dbReference type="NCBI Taxonomy" id="10212"/>
    <lineage>
        <taxon>Eukaryota</taxon>
        <taxon>Metazoa</taxon>
        <taxon>Spiralia</taxon>
        <taxon>Lophotrochozoa</taxon>
        <taxon>Bryozoa</taxon>
        <taxon>Gymnolaemata</taxon>
        <taxon>Cheilostomatida</taxon>
        <taxon>Flustrina</taxon>
        <taxon>Buguloidea</taxon>
        <taxon>Bugulidae</taxon>
        <taxon>Bugula</taxon>
    </lineage>
</organism>
<evidence type="ECO:0000256" key="12">
    <source>
        <dbReference type="SAM" id="Phobius"/>
    </source>
</evidence>
<keyword evidence="8" id="KW-0809">Transit peptide</keyword>
<evidence type="ECO:0000256" key="11">
    <source>
        <dbReference type="ARBA" id="ARBA00023136"/>
    </source>
</evidence>
<evidence type="ECO:0000256" key="4">
    <source>
        <dbReference type="ARBA" id="ARBA00011533"/>
    </source>
</evidence>
<evidence type="ECO:0000256" key="7">
    <source>
        <dbReference type="ARBA" id="ARBA00022792"/>
    </source>
</evidence>
<name>A0A7J7ITU1_BUGNE</name>
<dbReference type="Proteomes" id="UP000593567">
    <property type="component" value="Unassembled WGS sequence"/>
</dbReference>